<dbReference type="GO" id="GO:0005975">
    <property type="term" value="P:carbohydrate metabolic process"/>
    <property type="evidence" value="ECO:0007669"/>
    <property type="project" value="InterPro"/>
</dbReference>
<dbReference type="PROSITE" id="PS51762">
    <property type="entry name" value="GH16_2"/>
    <property type="match status" value="1"/>
</dbReference>
<dbReference type="InterPro" id="IPR050546">
    <property type="entry name" value="Glycosyl_Hydrlase_16"/>
</dbReference>
<keyword evidence="1" id="KW-0732">Signal</keyword>
<organism evidence="3 4">
    <name type="scientific">Orbilia ellipsospora</name>
    <dbReference type="NCBI Taxonomy" id="2528407"/>
    <lineage>
        <taxon>Eukaryota</taxon>
        <taxon>Fungi</taxon>
        <taxon>Dikarya</taxon>
        <taxon>Ascomycota</taxon>
        <taxon>Pezizomycotina</taxon>
        <taxon>Orbiliomycetes</taxon>
        <taxon>Orbiliales</taxon>
        <taxon>Orbiliaceae</taxon>
        <taxon>Orbilia</taxon>
    </lineage>
</organism>
<dbReference type="SUPFAM" id="SSF49899">
    <property type="entry name" value="Concanavalin A-like lectins/glucanases"/>
    <property type="match status" value="1"/>
</dbReference>
<protein>
    <recommendedName>
        <fullName evidence="2">GH16 domain-containing protein</fullName>
    </recommendedName>
</protein>
<dbReference type="GO" id="GO:0004553">
    <property type="term" value="F:hydrolase activity, hydrolyzing O-glycosyl compounds"/>
    <property type="evidence" value="ECO:0007669"/>
    <property type="project" value="InterPro"/>
</dbReference>
<sequence>MVAHLTAILLLLGEALAVPPALSGYSITWYDEFDGALGGFPTGGWTRKVVTDPSSQNSNDEVQYYTEYSSDGELWGDGQLFIIPHKKGLGTSASPYYWTSSRFETTGSWSCPAGKAMIFQANLRGPDFTNNPSNLQGIWPAFWAKGNACRNGGSWPDCGEWDIYETINDLGANNQATLHYKPTNSDHAQFSGKIDYTGAEYHTWAVKVDRRNSDWTQQKIIWYRDGTDYLTVTGSQIGNLGIWTKIAYSPFYMILNVAVGGAGSYGGAVTPSTIDGTAAALRIKWVAVYHST</sequence>
<dbReference type="PANTHER" id="PTHR10963:SF60">
    <property type="entry name" value="GRAM-NEGATIVE BACTERIA-BINDING PROTEIN 1-RELATED"/>
    <property type="match status" value="1"/>
</dbReference>
<accession>A0AAV9XR37</accession>
<dbReference type="Pfam" id="PF26113">
    <property type="entry name" value="GH16_XgeA"/>
    <property type="match status" value="1"/>
</dbReference>
<keyword evidence="4" id="KW-1185">Reference proteome</keyword>
<dbReference type="Proteomes" id="UP001365542">
    <property type="component" value="Unassembled WGS sequence"/>
</dbReference>
<dbReference type="Gene3D" id="2.60.120.200">
    <property type="match status" value="1"/>
</dbReference>
<dbReference type="InterPro" id="IPR013320">
    <property type="entry name" value="ConA-like_dom_sf"/>
</dbReference>
<evidence type="ECO:0000256" key="1">
    <source>
        <dbReference type="SAM" id="SignalP"/>
    </source>
</evidence>
<dbReference type="EMBL" id="JAVHJO010000002">
    <property type="protein sequence ID" value="KAK6542238.1"/>
    <property type="molecule type" value="Genomic_DNA"/>
</dbReference>
<feature type="signal peptide" evidence="1">
    <location>
        <begin position="1"/>
        <end position="17"/>
    </location>
</feature>
<comment type="caution">
    <text evidence="3">The sequence shown here is derived from an EMBL/GenBank/DDBJ whole genome shotgun (WGS) entry which is preliminary data.</text>
</comment>
<reference evidence="3 4" key="1">
    <citation type="submission" date="2019-10" db="EMBL/GenBank/DDBJ databases">
        <authorList>
            <person name="Palmer J.M."/>
        </authorList>
    </citation>
    <scope>NUCLEOTIDE SEQUENCE [LARGE SCALE GENOMIC DNA]</scope>
    <source>
        <strain evidence="3 4">TWF694</strain>
    </source>
</reference>
<dbReference type="AlphaFoldDB" id="A0AAV9XR37"/>
<gene>
    <name evidence="3" type="ORF">TWF694_006201</name>
</gene>
<dbReference type="InterPro" id="IPR000757">
    <property type="entry name" value="Beta-glucanase-like"/>
</dbReference>
<evidence type="ECO:0000313" key="4">
    <source>
        <dbReference type="Proteomes" id="UP001365542"/>
    </source>
</evidence>
<evidence type="ECO:0000313" key="3">
    <source>
        <dbReference type="EMBL" id="KAK6542238.1"/>
    </source>
</evidence>
<feature type="chain" id="PRO_5043911757" description="GH16 domain-containing protein" evidence="1">
    <location>
        <begin position="18"/>
        <end position="292"/>
    </location>
</feature>
<evidence type="ECO:0000259" key="2">
    <source>
        <dbReference type="PROSITE" id="PS51762"/>
    </source>
</evidence>
<proteinExistence type="predicted"/>
<feature type="domain" description="GH16" evidence="2">
    <location>
        <begin position="23"/>
        <end position="292"/>
    </location>
</feature>
<dbReference type="PANTHER" id="PTHR10963">
    <property type="entry name" value="GLYCOSYL HYDROLASE-RELATED"/>
    <property type="match status" value="1"/>
</dbReference>
<name>A0AAV9XR37_9PEZI</name>